<evidence type="ECO:0008006" key="8">
    <source>
        <dbReference type="Google" id="ProtNLM"/>
    </source>
</evidence>
<dbReference type="InterPro" id="IPR024733">
    <property type="entry name" value="NAGLU_tim-barrel"/>
</dbReference>
<evidence type="ECO:0000256" key="2">
    <source>
        <dbReference type="SAM" id="SignalP"/>
    </source>
</evidence>
<dbReference type="VEuPathDB" id="FungiDB:TRICI_000565"/>
<gene>
    <name evidence="6" type="ORF">TRICI_000565</name>
</gene>
<dbReference type="Proteomes" id="UP000761534">
    <property type="component" value="Unassembled WGS sequence"/>
</dbReference>
<evidence type="ECO:0000259" key="3">
    <source>
        <dbReference type="Pfam" id="PF05089"/>
    </source>
</evidence>
<dbReference type="EMBL" id="SWFS01000050">
    <property type="protein sequence ID" value="KAA8917279.1"/>
    <property type="molecule type" value="Genomic_DNA"/>
</dbReference>
<dbReference type="Gene3D" id="3.30.379.10">
    <property type="entry name" value="Chitobiase/beta-hexosaminidase domain 2-like"/>
    <property type="match status" value="1"/>
</dbReference>
<feature type="signal peptide" evidence="2">
    <location>
        <begin position="1"/>
        <end position="21"/>
    </location>
</feature>
<keyword evidence="7" id="KW-1185">Reference proteome</keyword>
<proteinExistence type="predicted"/>
<dbReference type="AlphaFoldDB" id="A0A642VD20"/>
<dbReference type="PANTHER" id="PTHR12872:SF1">
    <property type="entry name" value="ALPHA-N-ACETYLGLUCOSAMINIDASE"/>
    <property type="match status" value="1"/>
</dbReference>
<keyword evidence="1" id="KW-0378">Hydrolase</keyword>
<comment type="caution">
    <text evidence="6">The sequence shown here is derived from an EMBL/GenBank/DDBJ whole genome shotgun (WGS) entry which is preliminary data.</text>
</comment>
<dbReference type="Pfam" id="PF05089">
    <property type="entry name" value="NAGLU"/>
    <property type="match status" value="1"/>
</dbReference>
<feature type="domain" description="Alpha-N-acetylglucosaminidase C-terminal" evidence="5">
    <location>
        <begin position="491"/>
        <end position="741"/>
    </location>
</feature>
<dbReference type="InterPro" id="IPR024240">
    <property type="entry name" value="NAGLU_N"/>
</dbReference>
<feature type="chain" id="PRO_5025025758" description="Alpha-N-acetylglucosaminidase" evidence="2">
    <location>
        <begin position="22"/>
        <end position="759"/>
    </location>
</feature>
<dbReference type="InterPro" id="IPR029018">
    <property type="entry name" value="Hex-like_dom2"/>
</dbReference>
<dbReference type="Pfam" id="PF12971">
    <property type="entry name" value="NAGLU_N"/>
    <property type="match status" value="1"/>
</dbReference>
<feature type="domain" description="Alpha-N-acetylglucosaminidase N-terminal" evidence="4">
    <location>
        <begin position="33"/>
        <end position="118"/>
    </location>
</feature>
<evidence type="ECO:0000313" key="7">
    <source>
        <dbReference type="Proteomes" id="UP000761534"/>
    </source>
</evidence>
<keyword evidence="2" id="KW-0732">Signal</keyword>
<protein>
    <recommendedName>
        <fullName evidence="8">Alpha-N-acetylglucosaminidase</fullName>
    </recommendedName>
</protein>
<name>A0A642VD20_9ASCO</name>
<dbReference type="InterPro" id="IPR024732">
    <property type="entry name" value="NAGLU_C"/>
</dbReference>
<evidence type="ECO:0000259" key="5">
    <source>
        <dbReference type="Pfam" id="PF12972"/>
    </source>
</evidence>
<evidence type="ECO:0000256" key="1">
    <source>
        <dbReference type="ARBA" id="ARBA00022801"/>
    </source>
</evidence>
<feature type="domain" description="Alpha-N-acetylglucosaminidase tim-barrel" evidence="3">
    <location>
        <begin position="139"/>
        <end position="480"/>
    </location>
</feature>
<reference evidence="6" key="1">
    <citation type="journal article" date="2019" name="G3 (Bethesda)">
        <title>Genome Assemblies of Two Rare Opportunistic Yeast Pathogens: Diutina rugosa (syn. Candida rugosa) and Trichomonascus ciferrii (syn. Candida ciferrii).</title>
        <authorList>
            <person name="Mixao V."/>
            <person name="Saus E."/>
            <person name="Hansen A.P."/>
            <person name="Lass-Florl C."/>
            <person name="Gabaldon T."/>
        </authorList>
    </citation>
    <scope>NUCLEOTIDE SEQUENCE</scope>
    <source>
        <strain evidence="6">CBS 4856</strain>
    </source>
</reference>
<accession>A0A642VD20</accession>
<organism evidence="6 7">
    <name type="scientific">Trichomonascus ciferrii</name>
    <dbReference type="NCBI Taxonomy" id="44093"/>
    <lineage>
        <taxon>Eukaryota</taxon>
        <taxon>Fungi</taxon>
        <taxon>Dikarya</taxon>
        <taxon>Ascomycota</taxon>
        <taxon>Saccharomycotina</taxon>
        <taxon>Dipodascomycetes</taxon>
        <taxon>Dipodascales</taxon>
        <taxon>Trichomonascaceae</taxon>
        <taxon>Trichomonascus</taxon>
        <taxon>Trichomonascus ciferrii complex</taxon>
    </lineage>
</organism>
<dbReference type="GO" id="GO:0016787">
    <property type="term" value="F:hydrolase activity"/>
    <property type="evidence" value="ECO:0007669"/>
    <property type="project" value="UniProtKB-KW"/>
</dbReference>
<dbReference type="InterPro" id="IPR007781">
    <property type="entry name" value="NAGLU"/>
</dbReference>
<dbReference type="Gene3D" id="1.20.120.670">
    <property type="entry name" value="N-acetyl-b-d-glucoasminidase"/>
    <property type="match status" value="1"/>
</dbReference>
<sequence length="759" mass="87137">MKFAKAISLCLSTLALPSTLANDNLGFDSEVDGLYGLVKRRLAPCLQDQIKFELDESLSQDGSFDSYHVSQEQCGDKVTIKGSTKSALASGLYSYLRDYGHASISWTDSTLNKVEKLPNLCSPDGECETITGSAVVPYRYHFNTVTFGYTTAFYSWDDWEHLLDWLSLQGINLPLAWVGYETILAEMLRDFNFTDEDIRGFVSGPAFLPWNRFGNVQGDWNATLNLLQTNFLEDQGELQKKIVKRMAELGMTPILPAFTGFVPREIRDVHPDADVLNSSNWDGNWQVFYSNVTFLNPMDPLFAEMQSSFLSKQRDYFEIGNMTHFFTLDQYNENNPTTTDLDSLKEVSKGTIKALKDFDPNAVWVMQGWLFHYAKDYWTDERIEAYLSGPKKGELLILDLYSEYSPQWERTESYYGHDWIWCELHNFGSNMALEGSLQILSNNFTEARKQSSNLIGAGLTPEGHEGNEIAYSALLYQAWHDQPYDTTEFTRLFIESRYGPDQVPEELLNIWKELVDLVYTNDYSTGVYANGKPLFTFDPALWGLEKKTSRSAIIFYDASKLEAIWQKLVNFIFSNPQWLEQPHFHYDVVYITSQVLANRFTAQYHEFVDAVNCTKDHGELSSKGNKLPATLEQLDEVLYTDKNFLLSEWIVQARNMASEGDSHVQDYYEFQARNQITMWGPHAEISEYASKSWAGLVGTYYKPIWQKFVNYVIDGNDANNFASEILPFRIDWQWQKWFDTDGNSGTKGSLLDVLKKLRL</sequence>
<dbReference type="OrthoDB" id="64736at2759"/>
<evidence type="ECO:0000313" key="6">
    <source>
        <dbReference type="EMBL" id="KAA8917279.1"/>
    </source>
</evidence>
<dbReference type="PANTHER" id="PTHR12872">
    <property type="entry name" value="ALPHA-N-ACETYLGLUCOSAMINIDASE"/>
    <property type="match status" value="1"/>
</dbReference>
<evidence type="ECO:0000259" key="4">
    <source>
        <dbReference type="Pfam" id="PF12971"/>
    </source>
</evidence>
<dbReference type="Pfam" id="PF12972">
    <property type="entry name" value="NAGLU_C"/>
    <property type="match status" value="1"/>
</dbReference>
<dbReference type="Gene3D" id="3.20.20.80">
    <property type="entry name" value="Glycosidases"/>
    <property type="match status" value="1"/>
</dbReference>